<gene>
    <name evidence="1" type="ORF">HMPREF0653_01974</name>
</gene>
<comment type="caution">
    <text evidence="1">The sequence shown here is derived from an EMBL/GenBank/DDBJ whole genome shotgun (WGS) entry which is preliminary data.</text>
</comment>
<sequence>MEILTNLYVVENQNLTKPIFLSIIIQFKTIGFEAQNSLF</sequence>
<accession>A0ABN0NQN5</accession>
<evidence type="ECO:0000313" key="2">
    <source>
        <dbReference type="Proteomes" id="UP000016660"/>
    </source>
</evidence>
<dbReference type="Proteomes" id="UP000016660">
    <property type="component" value="Unassembled WGS sequence"/>
</dbReference>
<keyword evidence="2" id="KW-1185">Reference proteome</keyword>
<organism evidence="1 2">
    <name type="scientific">Prevotella disiens JCM 6334 = ATCC 29426</name>
    <dbReference type="NCBI Taxonomy" id="1235811"/>
    <lineage>
        <taxon>Bacteria</taxon>
        <taxon>Pseudomonadati</taxon>
        <taxon>Bacteroidota</taxon>
        <taxon>Bacteroidia</taxon>
        <taxon>Bacteroidales</taxon>
        <taxon>Prevotellaceae</taxon>
        <taxon>Prevotella</taxon>
    </lineage>
</organism>
<dbReference type="EMBL" id="AWUY01000178">
    <property type="protein sequence ID" value="ERJ75259.1"/>
    <property type="molecule type" value="Genomic_DNA"/>
</dbReference>
<proteinExistence type="predicted"/>
<evidence type="ECO:0000313" key="1">
    <source>
        <dbReference type="EMBL" id="ERJ75259.1"/>
    </source>
</evidence>
<reference evidence="1 2" key="1">
    <citation type="submission" date="2013-06" db="EMBL/GenBank/DDBJ databases">
        <authorList>
            <person name="Weinstock G."/>
            <person name="Sodergren E."/>
            <person name="Lobos E.A."/>
            <person name="Fulton L."/>
            <person name="Fulton R."/>
            <person name="Courtney L."/>
            <person name="Fronick C."/>
            <person name="O'Laughlin M."/>
            <person name="Godfrey J."/>
            <person name="Wilson R.M."/>
            <person name="Miner T."/>
            <person name="Farmer C."/>
            <person name="Delehaunty K."/>
            <person name="Cordes M."/>
            <person name="Minx P."/>
            <person name="Tomlinson C."/>
            <person name="Chen J."/>
            <person name="Wollam A."/>
            <person name="Pepin K.H."/>
            <person name="Bhonagiri V."/>
            <person name="Zhang X."/>
            <person name="Warren W."/>
            <person name="Mitreva M."/>
            <person name="Mardis E.R."/>
            <person name="Wilson R.K."/>
        </authorList>
    </citation>
    <scope>NUCLEOTIDE SEQUENCE [LARGE SCALE GENOMIC DNA]</scope>
    <source>
        <strain evidence="1 2">ATCC 29426</strain>
    </source>
</reference>
<name>A0ABN0NQN5_9BACT</name>
<protein>
    <submittedName>
        <fullName evidence="1">Uncharacterized protein</fullName>
    </submittedName>
</protein>